<feature type="compositionally biased region" description="Low complexity" evidence="6">
    <location>
        <begin position="1411"/>
        <end position="1422"/>
    </location>
</feature>
<evidence type="ECO:0000313" key="8">
    <source>
        <dbReference type="RefSeq" id="XP_021029098.1"/>
    </source>
</evidence>
<comment type="subcellular location">
    <subcellularLocation>
        <location evidence="1">Cell junction</location>
    </subcellularLocation>
</comment>
<dbReference type="RefSeq" id="XP_029337949.1">
    <property type="nucleotide sequence ID" value="XM_029482089.1"/>
</dbReference>
<dbReference type="GO" id="GO:0051015">
    <property type="term" value="F:actin filament binding"/>
    <property type="evidence" value="ECO:0007669"/>
    <property type="project" value="TreeGrafter"/>
</dbReference>
<keyword evidence="4 5" id="KW-0009">Actin-binding</keyword>
<dbReference type="GO" id="GO:0001725">
    <property type="term" value="C:stress fiber"/>
    <property type="evidence" value="ECO:0007669"/>
    <property type="project" value="TreeGrafter"/>
</dbReference>
<feature type="repeat" description="Xin" evidence="5">
    <location>
        <begin position="376"/>
        <end position="391"/>
    </location>
</feature>
<keyword evidence="3" id="KW-0965">Cell junction</keyword>
<feature type="repeat" description="Xin" evidence="5">
    <location>
        <begin position="727"/>
        <end position="742"/>
    </location>
</feature>
<feature type="repeat" description="Xin" evidence="5">
    <location>
        <begin position="549"/>
        <end position="564"/>
    </location>
</feature>
<keyword evidence="7" id="KW-1185">Reference proteome</keyword>
<feature type="region of interest" description="Disordered" evidence="6">
    <location>
        <begin position="459"/>
        <end position="485"/>
    </location>
</feature>
<dbReference type="PANTHER" id="PTHR22591:SF2">
    <property type="entry name" value="XIN ACTIN-BINDING REPEAT-CONTAINING PROTEIN 1"/>
    <property type="match status" value="1"/>
</dbReference>
<feature type="compositionally biased region" description="Basic and acidic residues" evidence="6">
    <location>
        <begin position="1268"/>
        <end position="1280"/>
    </location>
</feature>
<feature type="repeat" description="Xin" evidence="5">
    <location>
        <begin position="226"/>
        <end position="241"/>
    </location>
</feature>
<evidence type="ECO:0000256" key="2">
    <source>
        <dbReference type="ARBA" id="ARBA00022737"/>
    </source>
</evidence>
<keyword evidence="2" id="KW-0677">Repeat</keyword>
<accession>A0A6P7REA0</accession>
<feature type="region of interest" description="Disordered" evidence="6">
    <location>
        <begin position="1028"/>
        <end position="1055"/>
    </location>
</feature>
<feature type="repeat" description="Xin" evidence="5">
    <location>
        <begin position="440"/>
        <end position="455"/>
    </location>
</feature>
<feature type="repeat" description="Xin" evidence="5">
    <location>
        <begin position="511"/>
        <end position="526"/>
    </location>
</feature>
<dbReference type="GO" id="GO:0007015">
    <property type="term" value="P:actin filament organization"/>
    <property type="evidence" value="ECO:0007669"/>
    <property type="project" value="TreeGrafter"/>
</dbReference>
<feature type="region of interest" description="Disordered" evidence="6">
    <location>
        <begin position="1156"/>
        <end position="1204"/>
    </location>
</feature>
<dbReference type="GO" id="GO:0005925">
    <property type="term" value="C:focal adhesion"/>
    <property type="evidence" value="ECO:0007669"/>
    <property type="project" value="TreeGrafter"/>
</dbReference>
<feature type="region of interest" description="Disordered" evidence="6">
    <location>
        <begin position="753"/>
        <end position="774"/>
    </location>
</feature>
<dbReference type="GeneID" id="110302642"/>
<dbReference type="Pfam" id="PF08043">
    <property type="entry name" value="Xin"/>
    <property type="match status" value="9"/>
</dbReference>
<feature type="repeat" description="Xin" evidence="5">
    <location>
        <begin position="658"/>
        <end position="673"/>
    </location>
</feature>
<feature type="region of interest" description="Disordered" evidence="6">
    <location>
        <begin position="636"/>
        <end position="661"/>
    </location>
</feature>
<proteinExistence type="inferred from homology"/>
<feature type="repeat" description="Xin" evidence="5">
    <location>
        <begin position="186"/>
        <end position="201"/>
    </location>
</feature>
<dbReference type="InterPro" id="IPR030072">
    <property type="entry name" value="XIRP1/XIRP2"/>
</dbReference>
<evidence type="ECO:0000313" key="7">
    <source>
        <dbReference type="Proteomes" id="UP000515126"/>
    </source>
</evidence>
<feature type="compositionally biased region" description="Polar residues" evidence="6">
    <location>
        <begin position="1580"/>
        <end position="1589"/>
    </location>
</feature>
<feature type="repeat" description="Xin" evidence="5">
    <location>
        <begin position="340"/>
        <end position="355"/>
    </location>
</feature>
<feature type="compositionally biased region" description="Basic and acidic residues" evidence="6">
    <location>
        <begin position="570"/>
        <end position="580"/>
    </location>
</feature>
<evidence type="ECO:0000256" key="1">
    <source>
        <dbReference type="ARBA" id="ARBA00004282"/>
    </source>
</evidence>
<dbReference type="KEGG" id="mcal:110302642"/>
<feature type="region of interest" description="Disordered" evidence="6">
    <location>
        <begin position="1"/>
        <end position="47"/>
    </location>
</feature>
<evidence type="ECO:0000256" key="5">
    <source>
        <dbReference type="PROSITE-ProRule" id="PRU00721"/>
    </source>
</evidence>
<evidence type="ECO:0000313" key="9">
    <source>
        <dbReference type="RefSeq" id="XP_029337949.1"/>
    </source>
</evidence>
<feature type="region of interest" description="Disordered" evidence="6">
    <location>
        <begin position="1241"/>
        <end position="1282"/>
    </location>
</feature>
<feature type="region of interest" description="Disordered" evidence="6">
    <location>
        <begin position="567"/>
        <end position="594"/>
    </location>
</feature>
<reference evidence="8 9" key="1">
    <citation type="submission" date="2025-04" db="UniProtKB">
        <authorList>
            <consortium name="RefSeq"/>
        </authorList>
    </citation>
    <scope>IDENTIFICATION</scope>
</reference>
<dbReference type="InterPro" id="IPR012510">
    <property type="entry name" value="Actin-binding_Xin_repeat"/>
</dbReference>
<name>A0A6P7REA0_MUSCR</name>
<organism evidence="7 9">
    <name type="scientific">Mus caroli</name>
    <name type="common">Ryukyu mouse</name>
    <name type="synonym">Ricefield mouse</name>
    <dbReference type="NCBI Taxonomy" id="10089"/>
    <lineage>
        <taxon>Eukaryota</taxon>
        <taxon>Metazoa</taxon>
        <taxon>Chordata</taxon>
        <taxon>Craniata</taxon>
        <taxon>Vertebrata</taxon>
        <taxon>Euteleostomi</taxon>
        <taxon>Mammalia</taxon>
        <taxon>Eutheria</taxon>
        <taxon>Euarchontoglires</taxon>
        <taxon>Glires</taxon>
        <taxon>Rodentia</taxon>
        <taxon>Myomorpha</taxon>
        <taxon>Muroidea</taxon>
        <taxon>Muridae</taxon>
        <taxon>Murinae</taxon>
        <taxon>Mus</taxon>
        <taxon>Mus</taxon>
    </lineage>
</organism>
<feature type="compositionally biased region" description="Polar residues" evidence="6">
    <location>
        <begin position="1450"/>
        <end position="1462"/>
    </location>
</feature>
<gene>
    <name evidence="8 9" type="primary">Xirp1</name>
</gene>
<evidence type="ECO:0000256" key="6">
    <source>
        <dbReference type="SAM" id="MobiDB-lite"/>
    </source>
</evidence>
<feature type="compositionally biased region" description="Basic and acidic residues" evidence="6">
    <location>
        <begin position="1598"/>
        <end position="1616"/>
    </location>
</feature>
<dbReference type="CTD" id="165904"/>
<comment type="domain">
    <text evidence="5">Xin repeats bind F-actin.</text>
</comment>
<dbReference type="Proteomes" id="UP000515126">
    <property type="component" value="Chromosome 9"/>
</dbReference>
<feature type="region of interest" description="Disordered" evidence="6">
    <location>
        <begin position="947"/>
        <end position="973"/>
    </location>
</feature>
<dbReference type="RefSeq" id="XP_021029098.1">
    <property type="nucleotide sequence ID" value="XM_021173439.2"/>
</dbReference>
<feature type="repeat" description="Xin" evidence="5">
    <location>
        <begin position="302"/>
        <end position="317"/>
    </location>
</feature>
<evidence type="ECO:0000256" key="4">
    <source>
        <dbReference type="ARBA" id="ARBA00023203"/>
    </source>
</evidence>
<feature type="repeat" description="Xin" evidence="5">
    <location>
        <begin position="151"/>
        <end position="166"/>
    </location>
</feature>
<dbReference type="PROSITE" id="PS51389">
    <property type="entry name" value="XIN"/>
    <property type="match status" value="12"/>
</dbReference>
<feature type="repeat" description="Xin" evidence="5">
    <location>
        <begin position="593"/>
        <end position="608"/>
    </location>
</feature>
<feature type="region of interest" description="Disordered" evidence="6">
    <location>
        <begin position="112"/>
        <end position="151"/>
    </location>
</feature>
<sequence>MADAQMQVAPTPTIQMRTGEDLSLPHPSAPEGLPPPPPKESFSKFQQQRQASELRRLYKHIHPELRKNLEEAVAEDLAEVLGSEEPTEGDVQCMRWIFENWRLDAIGDHERQAAREPVSGGNVQATSRKFEEGSFTNSSDQEPEALRPSGGDVRAARQMFETKPLDALRGQEEATQTTMREPAATGDVQGTRKLFETRPLDRLGSRPSIQEQSPLELRSEIQELKGDVKKTVKLFQTEPLCAIQDAEGTIHEVKAACREEIQSNAVRSARWLFETRPLDAFNQDPSQVRVIRGISLEEGALPDVSATRWIFETQPLDAIREIEVDEKDFQPSPDLIPPGPDVQHQRHLFETCALDTLKGERETEAEAPPKEEVIPGDVRSTLWLFETKPLDAFRDQVQVGHLQRVGQQEGEGLVTECLPSNGTSVLPLPQGVPQNDGLKGDVKTFKNLFETLPLDSIGQGEPSAYGNINRGQKTDSAEQSQGSDAPVYAMQDSRGKLHALTSVSREQVVGGDVQGYKWMFETQPLDTLGRSPSTIDVVRGITRQEVVAGDVGTTRWLFETQPLEMIHQQEQQKREEEEGKGPGGPPPELPKKGDVQTIRWLFETYPMSELAEKRESEVTDPVSKAETQSCTWMFGPQSLNPAEGSGEQHLQTSQVPAGDRQTDRHVFETESLPASSQSSGRKPVRYCSRVEIPSGQVSRQKEVFQALEAGKKEVPETTISLGSIPTGSVHKFTWLFENCPMGSLAAESIRGDNLQEEQPKGSAGHGTPERQETAAERTLRTLHATPGILHHGGILMEARGPGELCLAKYVLPSPGQGRPYIRKEELVCGELPRIVRQVLRRTDVDQQGLLVQEDTAGQLQLHPLTLPGPGDPGNIEDMDPELQQLLACGLGVSVSKTGLVMQETGQGLVALTAYSLQPQLASRAPERSSVQLLASCIDKGDLHSLHSLRWEPPTDPSSGPATEESQRLPPTESIIHVTPLDSTMEMGQLRISGSTPCPPPSRAAGKVVLPNGKPVAQAPLQEARKKMDISHAGQKGKAASGRPEGTTASPLGSGAPDLQEAMQNLRLATAEAQSLHQQVLSRHPQGSDPVATSMPVQDVLQASTPATGVTQGSIRPVAGSEARIPAVPRKVSGDNKAVPRGLPRGWVTIQDGIYTAHPVRNSDPHGAIQPSEKEPHPRHSPPQADQGQSPRPGYREPGGHTQRAWEPLGKVMPQISLECLQAADTSLKTAPLTHHTLTSKPQAAGASLHSHNASVPPPPTLPAAVTEEPDHPTQGHHQEDSIQQAPEPLQEPLLHIHNRPSGQKTPEGSETKPSKAESTMPPRKKPPVPPKPAHLSQIHPPQRLPKPLAGSARTSEAGQDHKPGEPGVANPGSAKAPTIAGQDCLPLAESSKGQKQPAHQRPLSSVASRPSSGQITSSNSQSLESPKLNILNNDSSPPQKHPSSPPKQGTPESPQGSHQELQGLLSQVQTLEKEASSSVDVQALRKLFEGVPQLGGGVPQAPTAPHVTEASMEQAFGELTRVSTEVAQLKEQTLARLLDIEEAVHKALSSMSSLQSEAPTSSHPQGTTKDPSVNKVLVSSRASQTSASQVKDPPLVKTQDKVESHPEDKMRNHAEARGQAAVNVLPSRRLETLRGAEPGLLQVSPSCTGSSSPTFISVQSATKKLPEASSPQGSHYISGKNTHLGQGIGQALLYQRDTQDQAGTKEMFIEGSVPTGQPKNVLELQTGSATSKSYGAMRTVTEQYEEMDQFGNTVLTSSTTITQHADPLTDPRPQLCLHTSPMLRQFLHSPSRFNSDLAEAEITWTPCNHFHPAAQ</sequence>
<protein>
    <submittedName>
        <fullName evidence="8 9">Xin actin-binding repeat-containing protein 1 isoform X1</fullName>
    </submittedName>
</protein>
<comment type="similarity">
    <text evidence="5">Belongs to the Xin family.</text>
</comment>
<dbReference type="PANTHER" id="PTHR22591">
    <property type="entry name" value="XIN"/>
    <property type="match status" value="1"/>
</dbReference>
<evidence type="ECO:0000256" key="3">
    <source>
        <dbReference type="ARBA" id="ARBA00022949"/>
    </source>
</evidence>
<feature type="compositionally biased region" description="Polar residues" evidence="6">
    <location>
        <begin position="1551"/>
        <end position="1571"/>
    </location>
</feature>
<feature type="region of interest" description="Disordered" evidence="6">
    <location>
        <begin position="1551"/>
        <end position="1618"/>
    </location>
</feature>
<feature type="region of interest" description="Disordered" evidence="6">
    <location>
        <begin position="1296"/>
        <end position="1462"/>
    </location>
</feature>